<dbReference type="Pfam" id="PF01329">
    <property type="entry name" value="Pterin_4a"/>
    <property type="match status" value="1"/>
</dbReference>
<protein>
    <recommendedName>
        <fullName evidence="3">4a-hydroxytetrahydrobiopterin dehydratase</fullName>
        <ecNumber evidence="3">4.2.1.96</ecNumber>
    </recommendedName>
</protein>
<keyword evidence="6" id="KW-1185">Reference proteome</keyword>
<keyword evidence="4" id="KW-0456">Lyase</keyword>
<dbReference type="EC" id="4.2.1.96" evidence="3"/>
<organism evidence="5 6">
    <name type="scientific">Prochlorococcus marinus (strain SARG / CCMP1375 / SS120)</name>
    <dbReference type="NCBI Taxonomy" id="167539"/>
    <lineage>
        <taxon>Bacteria</taxon>
        <taxon>Bacillati</taxon>
        <taxon>Cyanobacteriota</taxon>
        <taxon>Cyanophyceae</taxon>
        <taxon>Synechococcales</taxon>
        <taxon>Prochlorococcaceae</taxon>
        <taxon>Prochlorococcus</taxon>
    </lineage>
</organism>
<sequence>MHKWQERSRPLRLERRFEFATYELTRDFLDCLGKLCEKRQRFPDISFGKTYVNLTLQIDSEDEDSQASDLDKEFAMEIDALIDEDSD</sequence>
<dbReference type="EnsemblBacteria" id="AAP99603">
    <property type="protein sequence ID" value="AAP99603"/>
    <property type="gene ID" value="Pro_0558"/>
</dbReference>
<dbReference type="OrthoDB" id="5297462at2"/>
<dbReference type="SUPFAM" id="SSF55248">
    <property type="entry name" value="PCD-like"/>
    <property type="match status" value="1"/>
</dbReference>
<gene>
    <name evidence="5" type="ordered locus">Pro_0558</name>
</gene>
<dbReference type="eggNOG" id="COG2154">
    <property type="taxonomic scope" value="Bacteria"/>
</dbReference>
<accession>Q7VD26</accession>
<name>Q7VD26_PROMA</name>
<dbReference type="PATRIC" id="fig|167539.5.peg.573"/>
<dbReference type="GO" id="GO:0008124">
    <property type="term" value="F:4-alpha-hydroxytetrahydrobiopterin dehydratase activity"/>
    <property type="evidence" value="ECO:0007669"/>
    <property type="project" value="UniProtKB-EC"/>
</dbReference>
<evidence type="ECO:0000256" key="2">
    <source>
        <dbReference type="ARBA" id="ARBA00006472"/>
    </source>
</evidence>
<dbReference type="GO" id="GO:0006729">
    <property type="term" value="P:tetrahydrobiopterin biosynthetic process"/>
    <property type="evidence" value="ECO:0007669"/>
    <property type="project" value="InterPro"/>
</dbReference>
<comment type="catalytic activity">
    <reaction evidence="1">
        <text>(4aS,6R)-4a-hydroxy-L-erythro-5,6,7,8-tetrahydrobiopterin = (6R)-L-erythro-6,7-dihydrobiopterin + H2O</text>
        <dbReference type="Rhea" id="RHEA:11920"/>
        <dbReference type="ChEBI" id="CHEBI:15377"/>
        <dbReference type="ChEBI" id="CHEBI:15642"/>
        <dbReference type="ChEBI" id="CHEBI:43120"/>
        <dbReference type="EC" id="4.2.1.96"/>
    </reaction>
</comment>
<evidence type="ECO:0000256" key="4">
    <source>
        <dbReference type="ARBA" id="ARBA00023239"/>
    </source>
</evidence>
<dbReference type="InterPro" id="IPR001533">
    <property type="entry name" value="Pterin_deHydtase"/>
</dbReference>
<dbReference type="AlphaFoldDB" id="Q7VD26"/>
<dbReference type="RefSeq" id="WP_011124711.1">
    <property type="nucleotide sequence ID" value="NC_005042.1"/>
</dbReference>
<dbReference type="KEGG" id="pma:Pro_0558"/>
<dbReference type="STRING" id="167539.Pro_0558"/>
<dbReference type="InterPro" id="IPR036428">
    <property type="entry name" value="PCD_sf"/>
</dbReference>
<comment type="similarity">
    <text evidence="2">Belongs to the pterin-4-alpha-carbinolamine dehydratase family.</text>
</comment>
<proteinExistence type="inferred from homology"/>
<evidence type="ECO:0000313" key="6">
    <source>
        <dbReference type="Proteomes" id="UP000001420"/>
    </source>
</evidence>
<dbReference type="EMBL" id="AE017126">
    <property type="protein sequence ID" value="AAP99603.1"/>
    <property type="molecule type" value="Genomic_DNA"/>
</dbReference>
<reference evidence="5 6" key="1">
    <citation type="journal article" date="2003" name="Proc. Natl. Acad. Sci. U.S.A.">
        <title>Genome sequence of the cyanobacterium Prochlorococcus marinus SS120, a nearly minimal oxyphototrophic genome.</title>
        <authorList>
            <person name="Dufresne A."/>
            <person name="Salanoubat M."/>
            <person name="Partensky F."/>
            <person name="Artiguenave F."/>
            <person name="Axmann I.M."/>
            <person name="Barbe V."/>
            <person name="Duprat S."/>
            <person name="Galperin M.Y."/>
            <person name="Koonin E.V."/>
            <person name="Le Gall F."/>
            <person name="Makarova K.S."/>
            <person name="Ostrowski M."/>
            <person name="Oztas S."/>
            <person name="Robert C."/>
            <person name="Rogozin I.B."/>
            <person name="Scanlan D.J."/>
            <person name="Tandeau de Marsac N."/>
            <person name="Weissenbach J."/>
            <person name="Wincker P."/>
            <person name="Wolf Y.I."/>
            <person name="Hess W.R."/>
        </authorList>
    </citation>
    <scope>NUCLEOTIDE SEQUENCE [LARGE SCALE GENOMIC DNA]</scope>
    <source>
        <strain evidence="6">SARG / CCMP1375 / SS120</strain>
    </source>
</reference>
<evidence type="ECO:0000256" key="3">
    <source>
        <dbReference type="ARBA" id="ARBA00013252"/>
    </source>
</evidence>
<evidence type="ECO:0000256" key="1">
    <source>
        <dbReference type="ARBA" id="ARBA00001554"/>
    </source>
</evidence>
<evidence type="ECO:0000313" key="5">
    <source>
        <dbReference type="EMBL" id="AAP99603.1"/>
    </source>
</evidence>
<dbReference type="Proteomes" id="UP000001420">
    <property type="component" value="Chromosome"/>
</dbReference>
<dbReference type="Gene3D" id="3.30.1360.20">
    <property type="entry name" value="Transcriptional coactivator/pterin dehydratase"/>
    <property type="match status" value="1"/>
</dbReference>
<dbReference type="HOGENOM" id="CLU_179139_0_0_3"/>